<name>A0A9P8TMA7_WICPI</name>
<keyword evidence="3" id="KW-1185">Reference proteome</keyword>
<evidence type="ECO:0000313" key="2">
    <source>
        <dbReference type="EMBL" id="KAH3683945.1"/>
    </source>
</evidence>
<evidence type="ECO:0000256" key="1">
    <source>
        <dbReference type="SAM" id="MobiDB-lite"/>
    </source>
</evidence>
<protein>
    <submittedName>
        <fullName evidence="2">Uncharacterized protein</fullName>
    </submittedName>
</protein>
<reference evidence="2" key="1">
    <citation type="journal article" date="2021" name="Open Biol.">
        <title>Shared evolutionary footprints suggest mitochondrial oxidative damage underlies multiple complex I losses in fungi.</title>
        <authorList>
            <person name="Schikora-Tamarit M.A."/>
            <person name="Marcet-Houben M."/>
            <person name="Nosek J."/>
            <person name="Gabaldon T."/>
        </authorList>
    </citation>
    <scope>NUCLEOTIDE SEQUENCE</scope>
    <source>
        <strain evidence="2">CBS2887</strain>
    </source>
</reference>
<comment type="caution">
    <text evidence="2">The sequence shown here is derived from an EMBL/GenBank/DDBJ whole genome shotgun (WGS) entry which is preliminary data.</text>
</comment>
<accession>A0A9P8TMA7</accession>
<sequence>MEFLKDLIWTSLIEAETEGESGSSGTSETGDDITAGGCGETTRLADAEGVEEDDEAVLLDFPDLAARANLSCNVNLFLTTAGLATDTGSCSSVVGDWIGSGIGSGVALVVIIVSGLVSCSCSIGSASCGSDSVTAGDCSMIPSLGASIVSTEVSCLVSMSCSSSTASVFACSGSFSSI</sequence>
<reference evidence="2" key="2">
    <citation type="submission" date="2021-01" db="EMBL/GenBank/DDBJ databases">
        <authorList>
            <person name="Schikora-Tamarit M.A."/>
        </authorList>
    </citation>
    <scope>NUCLEOTIDE SEQUENCE</scope>
    <source>
        <strain evidence="2">CBS2887</strain>
    </source>
</reference>
<dbReference type="AlphaFoldDB" id="A0A9P8TMA7"/>
<proteinExistence type="predicted"/>
<gene>
    <name evidence="2" type="ORF">WICPIJ_005078</name>
</gene>
<dbReference type="Proteomes" id="UP000774326">
    <property type="component" value="Unassembled WGS sequence"/>
</dbReference>
<organism evidence="2 3">
    <name type="scientific">Wickerhamomyces pijperi</name>
    <name type="common">Yeast</name>
    <name type="synonym">Pichia pijperi</name>
    <dbReference type="NCBI Taxonomy" id="599730"/>
    <lineage>
        <taxon>Eukaryota</taxon>
        <taxon>Fungi</taxon>
        <taxon>Dikarya</taxon>
        <taxon>Ascomycota</taxon>
        <taxon>Saccharomycotina</taxon>
        <taxon>Saccharomycetes</taxon>
        <taxon>Phaffomycetales</taxon>
        <taxon>Wickerhamomycetaceae</taxon>
        <taxon>Wickerhamomyces</taxon>
    </lineage>
</organism>
<feature type="region of interest" description="Disordered" evidence="1">
    <location>
        <begin position="16"/>
        <end position="37"/>
    </location>
</feature>
<dbReference type="EMBL" id="JAEUBG010002847">
    <property type="protein sequence ID" value="KAH3683945.1"/>
    <property type="molecule type" value="Genomic_DNA"/>
</dbReference>
<evidence type="ECO:0000313" key="3">
    <source>
        <dbReference type="Proteomes" id="UP000774326"/>
    </source>
</evidence>